<dbReference type="SMART" id="SM01396">
    <property type="entry name" value="BC10"/>
    <property type="match status" value="1"/>
</dbReference>
<dbReference type="InterPro" id="IPR009598">
    <property type="entry name" value="BCALP"/>
</dbReference>
<dbReference type="Proteomes" id="UP001642405">
    <property type="component" value="Unassembled WGS sequence"/>
</dbReference>
<evidence type="ECO:0000256" key="1">
    <source>
        <dbReference type="ARBA" id="ARBA00004370"/>
    </source>
</evidence>
<dbReference type="PANTHER" id="PTHR13259">
    <property type="entry name" value="BLADDER CANCER 10 KD PROTEIN HOMOLOG"/>
    <property type="match status" value="1"/>
</dbReference>
<protein>
    <recommendedName>
        <fullName evidence="8">Bladder cancer-related BC10-like protein</fullName>
    </recommendedName>
</protein>
<gene>
    <name evidence="6" type="ORF">SCUCBS95973_002669</name>
</gene>
<accession>A0ABP0B942</accession>
<evidence type="ECO:0000313" key="6">
    <source>
        <dbReference type="EMBL" id="CAK7216038.1"/>
    </source>
</evidence>
<sequence length="179" mass="19854">MFCLRSWLPLLFIPTNASPTFIFLFFVCTYFLNRPCVYCSFLLLILFLTSCNWSDRCFFDFGNNWFEPRSVPVVATGGADMAGGCTSCKHGGHASPSSSSSSLAVPPSNGTVPLVDELQDTVTMAAQLLNSTVSTVAGSAFRQLSETKQEWTGIGMEWLRSLLGRREWRIDCLDVNIRL</sequence>
<dbReference type="EMBL" id="CAWUHB010000011">
    <property type="protein sequence ID" value="CAK7216038.1"/>
    <property type="molecule type" value="Genomic_DNA"/>
</dbReference>
<reference evidence="6 7" key="1">
    <citation type="submission" date="2024-01" db="EMBL/GenBank/DDBJ databases">
        <authorList>
            <person name="Allen C."/>
            <person name="Tagirdzhanova G."/>
        </authorList>
    </citation>
    <scope>NUCLEOTIDE SEQUENCE [LARGE SCALE GENOMIC DNA]</scope>
</reference>
<organism evidence="6 7">
    <name type="scientific">Sporothrix curviconia</name>
    <dbReference type="NCBI Taxonomy" id="1260050"/>
    <lineage>
        <taxon>Eukaryota</taxon>
        <taxon>Fungi</taxon>
        <taxon>Dikarya</taxon>
        <taxon>Ascomycota</taxon>
        <taxon>Pezizomycotina</taxon>
        <taxon>Sordariomycetes</taxon>
        <taxon>Sordariomycetidae</taxon>
        <taxon>Ophiostomatales</taxon>
        <taxon>Ophiostomataceae</taxon>
        <taxon>Sporothrix</taxon>
    </lineage>
</organism>
<feature type="transmembrane region" description="Helical" evidence="5">
    <location>
        <begin position="20"/>
        <end position="48"/>
    </location>
</feature>
<name>A0ABP0B942_9PEZI</name>
<evidence type="ECO:0000256" key="3">
    <source>
        <dbReference type="ARBA" id="ARBA00022989"/>
    </source>
</evidence>
<proteinExistence type="predicted"/>
<evidence type="ECO:0000256" key="5">
    <source>
        <dbReference type="SAM" id="Phobius"/>
    </source>
</evidence>
<comment type="subcellular location">
    <subcellularLocation>
        <location evidence="1">Membrane</location>
    </subcellularLocation>
</comment>
<evidence type="ECO:0000256" key="4">
    <source>
        <dbReference type="ARBA" id="ARBA00023136"/>
    </source>
</evidence>
<dbReference type="PANTHER" id="PTHR13259:SF1">
    <property type="entry name" value="BLADDER CANCER-ASSOCIATED PROTEIN"/>
    <property type="match status" value="1"/>
</dbReference>
<evidence type="ECO:0008006" key="8">
    <source>
        <dbReference type="Google" id="ProtNLM"/>
    </source>
</evidence>
<evidence type="ECO:0000256" key="2">
    <source>
        <dbReference type="ARBA" id="ARBA00022692"/>
    </source>
</evidence>
<keyword evidence="2 5" id="KW-0812">Transmembrane</keyword>
<evidence type="ECO:0000313" key="7">
    <source>
        <dbReference type="Proteomes" id="UP001642405"/>
    </source>
</evidence>
<comment type="caution">
    <text evidence="6">The sequence shown here is derived from an EMBL/GenBank/DDBJ whole genome shotgun (WGS) entry which is preliminary data.</text>
</comment>
<keyword evidence="3 5" id="KW-1133">Transmembrane helix</keyword>
<dbReference type="Pfam" id="PF06726">
    <property type="entry name" value="BC10"/>
    <property type="match status" value="1"/>
</dbReference>
<keyword evidence="4 5" id="KW-0472">Membrane</keyword>
<keyword evidence="7" id="KW-1185">Reference proteome</keyword>